<dbReference type="Pfam" id="PF00089">
    <property type="entry name" value="Trypsin"/>
    <property type="match status" value="1"/>
</dbReference>
<comment type="similarity">
    <text evidence="2">Belongs to the peptidase S1 family. CLIP subfamily.</text>
</comment>
<organism evidence="4 5">
    <name type="scientific">Megalurothrips usitatus</name>
    <name type="common">bean blossom thrips</name>
    <dbReference type="NCBI Taxonomy" id="439358"/>
    <lineage>
        <taxon>Eukaryota</taxon>
        <taxon>Metazoa</taxon>
        <taxon>Ecdysozoa</taxon>
        <taxon>Arthropoda</taxon>
        <taxon>Hexapoda</taxon>
        <taxon>Insecta</taxon>
        <taxon>Pterygota</taxon>
        <taxon>Neoptera</taxon>
        <taxon>Paraneoptera</taxon>
        <taxon>Thysanoptera</taxon>
        <taxon>Terebrantia</taxon>
        <taxon>Thripoidea</taxon>
        <taxon>Thripidae</taxon>
        <taxon>Megalurothrips</taxon>
    </lineage>
</organism>
<dbReference type="InterPro" id="IPR001314">
    <property type="entry name" value="Peptidase_S1A"/>
</dbReference>
<dbReference type="PROSITE" id="PS50240">
    <property type="entry name" value="TRYPSIN_DOM"/>
    <property type="match status" value="1"/>
</dbReference>
<evidence type="ECO:0000259" key="3">
    <source>
        <dbReference type="PROSITE" id="PS50240"/>
    </source>
</evidence>
<dbReference type="InterPro" id="IPR051487">
    <property type="entry name" value="Ser/Thr_Proteases_Immune/Dev"/>
</dbReference>
<accession>A0AAV7XWZ1</accession>
<dbReference type="AlphaFoldDB" id="A0AAV7XWZ1"/>
<dbReference type="InterPro" id="IPR018114">
    <property type="entry name" value="TRYPSIN_HIS"/>
</dbReference>
<reference evidence="4" key="1">
    <citation type="submission" date="2022-12" db="EMBL/GenBank/DDBJ databases">
        <title>Chromosome-level genome assembly of the bean flower thrips Megalurothrips usitatus.</title>
        <authorList>
            <person name="Ma L."/>
            <person name="Liu Q."/>
            <person name="Li H."/>
            <person name="Cai W."/>
        </authorList>
    </citation>
    <scope>NUCLEOTIDE SEQUENCE</scope>
    <source>
        <strain evidence="4">Cailab_2022a</strain>
    </source>
</reference>
<dbReference type="GO" id="GO:0006508">
    <property type="term" value="P:proteolysis"/>
    <property type="evidence" value="ECO:0007669"/>
    <property type="project" value="InterPro"/>
</dbReference>
<comment type="caution">
    <text evidence="4">The sequence shown here is derived from an EMBL/GenBank/DDBJ whole genome shotgun (WGS) entry which is preliminary data.</text>
</comment>
<dbReference type="GO" id="GO:0004252">
    <property type="term" value="F:serine-type endopeptidase activity"/>
    <property type="evidence" value="ECO:0007669"/>
    <property type="project" value="InterPro"/>
</dbReference>
<proteinExistence type="inferred from homology"/>
<evidence type="ECO:0000313" key="4">
    <source>
        <dbReference type="EMBL" id="KAJ1530192.1"/>
    </source>
</evidence>
<keyword evidence="1" id="KW-1015">Disulfide bond</keyword>
<dbReference type="InterPro" id="IPR001254">
    <property type="entry name" value="Trypsin_dom"/>
</dbReference>
<evidence type="ECO:0000313" key="5">
    <source>
        <dbReference type="Proteomes" id="UP001075354"/>
    </source>
</evidence>
<dbReference type="FunFam" id="2.40.10.10:FF:000068">
    <property type="entry name" value="transmembrane protease serine 2"/>
    <property type="match status" value="1"/>
</dbReference>
<dbReference type="SUPFAM" id="SSF50494">
    <property type="entry name" value="Trypsin-like serine proteases"/>
    <property type="match status" value="1"/>
</dbReference>
<name>A0AAV7XWZ1_9NEOP</name>
<keyword evidence="5" id="KW-1185">Reference proteome</keyword>
<dbReference type="Proteomes" id="UP001075354">
    <property type="component" value="Chromosome 2"/>
</dbReference>
<dbReference type="PRINTS" id="PR00722">
    <property type="entry name" value="CHYMOTRYPSIN"/>
</dbReference>
<dbReference type="PANTHER" id="PTHR24256">
    <property type="entry name" value="TRYPTASE-RELATED"/>
    <property type="match status" value="1"/>
</dbReference>
<dbReference type="InterPro" id="IPR009003">
    <property type="entry name" value="Peptidase_S1_PA"/>
</dbReference>
<evidence type="ECO:0000256" key="1">
    <source>
        <dbReference type="ARBA" id="ARBA00023157"/>
    </source>
</evidence>
<dbReference type="Gene3D" id="2.40.10.10">
    <property type="entry name" value="Trypsin-like serine proteases"/>
    <property type="match status" value="1"/>
</dbReference>
<dbReference type="PROSITE" id="PS00134">
    <property type="entry name" value="TRYPSIN_HIS"/>
    <property type="match status" value="1"/>
</dbReference>
<feature type="domain" description="Peptidase S1" evidence="3">
    <location>
        <begin position="1"/>
        <end position="239"/>
    </location>
</feature>
<dbReference type="EMBL" id="JAPTSV010000002">
    <property type="protein sequence ID" value="KAJ1530192.1"/>
    <property type="molecule type" value="Genomic_DNA"/>
</dbReference>
<evidence type="ECO:0000256" key="2">
    <source>
        <dbReference type="ARBA" id="ARBA00024195"/>
    </source>
</evidence>
<dbReference type="SMART" id="SM00020">
    <property type="entry name" value="Tryp_SPc"/>
    <property type="match status" value="1"/>
</dbReference>
<dbReference type="InterPro" id="IPR043504">
    <property type="entry name" value="Peptidase_S1_PA_chymotrypsin"/>
</dbReference>
<dbReference type="CDD" id="cd00190">
    <property type="entry name" value="Tryp_SPc"/>
    <property type="match status" value="1"/>
</dbReference>
<sequence>MVAVREHGATKCGGALITPQVVITAAHCVNQTKAHELSVAVGVVDTSPGQEGPRQGQVVAVEDVVAHPYFYHTSRTHFNVALLLLNDPVRLDRGVGTICMPGQEQSFAGSSGCVVSAWGDPAGKNSNKLKTLEVPVVPYARCKELIRKTEAWKPPGSRYFLDISLLCAGGNSGSGVCKGDEGSPLVCPMPGQPGRHQLAGVVAFAWPSAQLGRCGFGEDVPDMYANVGLVRSWVDDVLKSHRMDSSAYWP</sequence>
<gene>
    <name evidence="4" type="ORF">ONE63_005119</name>
</gene>
<protein>
    <recommendedName>
        <fullName evidence="3">Peptidase S1 domain-containing protein</fullName>
    </recommendedName>
</protein>